<protein>
    <submittedName>
        <fullName evidence="1">Uncharacterized protein</fullName>
    </submittedName>
</protein>
<evidence type="ECO:0000313" key="1">
    <source>
        <dbReference type="EMBL" id="QFR56806.1"/>
    </source>
</evidence>
<keyword evidence="2" id="KW-1185">Reference proteome</keyword>
<organism evidence="1 2">
    <name type="scientific">Stenotrophomonas phage Mendera</name>
    <dbReference type="NCBI Taxonomy" id="2650877"/>
    <lineage>
        <taxon>Viruses</taxon>
        <taxon>Duplodnaviria</taxon>
        <taxon>Heunggongvirae</taxon>
        <taxon>Uroviricota</taxon>
        <taxon>Caudoviricetes</taxon>
        <taxon>Menderavirus</taxon>
        <taxon>Menderavirus mendera</taxon>
    </lineage>
</organism>
<reference evidence="2" key="1">
    <citation type="submission" date="2019-06" db="EMBL/GenBank/DDBJ databases">
        <title>Complete genome sequence of Stenotrophomonas phage Mendera.</title>
        <authorList>
            <person name="Garza K."/>
            <person name="Newkirk H."/>
            <person name="Moreland R."/>
            <person name="Liu M."/>
            <person name="Ramsey J."/>
            <person name="Gonzalez C.F."/>
            <person name="Leavitt J."/>
        </authorList>
    </citation>
    <scope>NUCLEOTIDE SEQUENCE [LARGE SCALE GENOMIC DNA]</scope>
</reference>
<name>A0A5P8PJ96_9CAUD</name>
<gene>
    <name evidence="1" type="ORF">CPT_Mendera_280</name>
</gene>
<sequence>MTLLTDKRGVQLKAGQIVAFASRMGNSARIDERIIHRVEGGCVYLVSETNPERGGPAVNNKNIIVIKEP</sequence>
<proteinExistence type="predicted"/>
<evidence type="ECO:0000313" key="2">
    <source>
        <dbReference type="Proteomes" id="UP000326601"/>
    </source>
</evidence>
<accession>A0A5P8PJ96</accession>
<dbReference type="EMBL" id="MN098328">
    <property type="protein sequence ID" value="QFR56806.1"/>
    <property type="molecule type" value="Genomic_DNA"/>
</dbReference>
<dbReference type="Proteomes" id="UP000326601">
    <property type="component" value="Segment"/>
</dbReference>